<protein>
    <recommendedName>
        <fullName evidence="1">C2H2-type domain-containing protein</fullName>
    </recommendedName>
</protein>
<gene>
    <name evidence="2" type="ORF">WMSIL1_LOCUS10469</name>
</gene>
<evidence type="ECO:0000313" key="2">
    <source>
        <dbReference type="EMBL" id="VUZ51693.1"/>
    </source>
</evidence>
<dbReference type="PROSITE" id="PS00028">
    <property type="entry name" value="ZINC_FINGER_C2H2_1"/>
    <property type="match status" value="1"/>
</dbReference>
<dbReference type="InterPro" id="IPR013087">
    <property type="entry name" value="Znf_C2H2_type"/>
</dbReference>
<accession>A0A564YY95</accession>
<reference evidence="2 3" key="1">
    <citation type="submission" date="2019-07" db="EMBL/GenBank/DDBJ databases">
        <authorList>
            <person name="Jastrzebski P J."/>
            <person name="Paukszto L."/>
            <person name="Jastrzebski P J."/>
        </authorList>
    </citation>
    <scope>NUCLEOTIDE SEQUENCE [LARGE SCALE GENOMIC DNA]</scope>
    <source>
        <strain evidence="2 3">WMS-il1</strain>
    </source>
</reference>
<dbReference type="Proteomes" id="UP000321570">
    <property type="component" value="Unassembled WGS sequence"/>
</dbReference>
<dbReference type="EMBL" id="CABIJS010000444">
    <property type="protein sequence ID" value="VUZ51693.1"/>
    <property type="molecule type" value="Genomic_DNA"/>
</dbReference>
<keyword evidence="3" id="KW-1185">Reference proteome</keyword>
<sequence length="91" mass="10757">MQYLDKNSILRLLEHQPQVNGVRKMKIVCMDAQCHRLLANACEMRRHWRTNNHRNADISQIERFSCSMNGCYKSCEKRVIAKSFESTPVRM</sequence>
<evidence type="ECO:0000259" key="1">
    <source>
        <dbReference type="PROSITE" id="PS00028"/>
    </source>
</evidence>
<feature type="domain" description="C2H2-type" evidence="1">
    <location>
        <begin position="29"/>
        <end position="53"/>
    </location>
</feature>
<dbReference type="AlphaFoldDB" id="A0A564YY95"/>
<name>A0A564YY95_HYMDI</name>
<evidence type="ECO:0000313" key="3">
    <source>
        <dbReference type="Proteomes" id="UP000321570"/>
    </source>
</evidence>
<organism evidence="2 3">
    <name type="scientific">Hymenolepis diminuta</name>
    <name type="common">Rat tapeworm</name>
    <dbReference type="NCBI Taxonomy" id="6216"/>
    <lineage>
        <taxon>Eukaryota</taxon>
        <taxon>Metazoa</taxon>
        <taxon>Spiralia</taxon>
        <taxon>Lophotrochozoa</taxon>
        <taxon>Platyhelminthes</taxon>
        <taxon>Cestoda</taxon>
        <taxon>Eucestoda</taxon>
        <taxon>Cyclophyllidea</taxon>
        <taxon>Hymenolepididae</taxon>
        <taxon>Hymenolepis</taxon>
    </lineage>
</organism>
<proteinExistence type="predicted"/>